<dbReference type="AlphaFoldDB" id="A0A840BG98"/>
<protein>
    <submittedName>
        <fullName evidence="1">Uncharacterized protein</fullName>
    </submittedName>
</protein>
<dbReference type="Proteomes" id="UP000561045">
    <property type="component" value="Unassembled WGS sequence"/>
</dbReference>
<gene>
    <name evidence="1" type="ORF">GGR36_001001</name>
</gene>
<proteinExistence type="predicted"/>
<evidence type="ECO:0000313" key="1">
    <source>
        <dbReference type="EMBL" id="MBB4011693.1"/>
    </source>
</evidence>
<keyword evidence="2" id="KW-1185">Reference proteome</keyword>
<sequence>MSEVFVVIQYQLPGSARYQERIFPKPALLEPATRKKLGLKTYADVIAHFTASSLAEDGIGIVTGSLRVDKHEGRYRVSFEPAAGYEAQARQFADMHVAMLDERHFGLALKGADACKRTPAWNPMAGYPVNRSDGPSEWLPCLPLGMPIANHRAVTLMHYPPIVAYRTADYLNNMTLRRWAQLLTCVGITETSLYHSILDVNPIAAPGSGESEYPNDYFPISLTSQFYDDEKKGLNYVRAMLELMLDPPSNRSNPLTLPLLVCGSPLYDPQAPGWFRTRYKDQLPKDKNGSPTVDVLQVGLVRLHPDSAKLTPYMIANHMIAAGVTGECTSDPSKIPNIQKYEAQDLVAATWLSLYADALAQGKPFDPAAAKAQACQRWFGAADGEGAPNPPDANDTLTICALAQMDLCFDPVKIAPMYSFDEAVARCKQAGGASLSPCFGCKPLGSAA</sequence>
<comment type="caution">
    <text evidence="1">The sequence shown here is derived from an EMBL/GenBank/DDBJ whole genome shotgun (WGS) entry which is preliminary data.</text>
</comment>
<name>A0A840BG98_9RHOO</name>
<organism evidence="1 2">
    <name type="scientific">Niveibacterium umoris</name>
    <dbReference type="NCBI Taxonomy" id="1193620"/>
    <lineage>
        <taxon>Bacteria</taxon>
        <taxon>Pseudomonadati</taxon>
        <taxon>Pseudomonadota</taxon>
        <taxon>Betaproteobacteria</taxon>
        <taxon>Rhodocyclales</taxon>
        <taxon>Rhodocyclaceae</taxon>
        <taxon>Niveibacterium</taxon>
    </lineage>
</organism>
<evidence type="ECO:0000313" key="2">
    <source>
        <dbReference type="Proteomes" id="UP000561045"/>
    </source>
</evidence>
<reference evidence="1 2" key="1">
    <citation type="submission" date="2020-08" db="EMBL/GenBank/DDBJ databases">
        <title>Genomic Encyclopedia of Type Strains, Phase IV (KMG-IV): sequencing the most valuable type-strain genomes for metagenomic binning, comparative biology and taxonomic classification.</title>
        <authorList>
            <person name="Goeker M."/>
        </authorList>
    </citation>
    <scope>NUCLEOTIDE SEQUENCE [LARGE SCALE GENOMIC DNA]</scope>
    <source>
        <strain evidence="1 2">DSM 106739</strain>
    </source>
</reference>
<accession>A0A840BG98</accession>
<dbReference type="RefSeq" id="WP_183632553.1">
    <property type="nucleotide sequence ID" value="NZ_BAABLE010000011.1"/>
</dbReference>
<dbReference type="EMBL" id="JACIET010000001">
    <property type="protein sequence ID" value="MBB4011693.1"/>
    <property type="molecule type" value="Genomic_DNA"/>
</dbReference>